<evidence type="ECO:0000256" key="4">
    <source>
        <dbReference type="ARBA" id="ARBA00022807"/>
    </source>
</evidence>
<dbReference type="OrthoDB" id="167576at2759"/>
<keyword evidence="2 6" id="KW-0645">Protease</keyword>
<evidence type="ECO:0000313" key="9">
    <source>
        <dbReference type="EMBL" id="KDR07957.1"/>
    </source>
</evidence>
<dbReference type="InterPro" id="IPR007330">
    <property type="entry name" value="MIT_dom"/>
</dbReference>
<dbReference type="InterPro" id="IPR001300">
    <property type="entry name" value="Peptidase_C2_calpain_cat"/>
</dbReference>
<dbReference type="SMART" id="SM00230">
    <property type="entry name" value="CysPc"/>
    <property type="match status" value="1"/>
</dbReference>
<evidence type="ECO:0000256" key="6">
    <source>
        <dbReference type="PROSITE-ProRule" id="PRU00239"/>
    </source>
</evidence>
<evidence type="ECO:0000313" key="10">
    <source>
        <dbReference type="Proteomes" id="UP000027135"/>
    </source>
</evidence>
<dbReference type="InterPro" id="IPR036213">
    <property type="entry name" value="Calpain_III_sf"/>
</dbReference>
<feature type="domain" description="Calpain catalytic" evidence="8">
    <location>
        <begin position="258"/>
        <end position="562"/>
    </location>
</feature>
<dbReference type="PROSITE" id="PS50203">
    <property type="entry name" value="CALPAIN_CAT"/>
    <property type="match status" value="1"/>
</dbReference>
<feature type="active site" evidence="5 6">
    <location>
        <position position="500"/>
    </location>
</feature>
<dbReference type="InterPro" id="IPR022683">
    <property type="entry name" value="Calpain_III"/>
</dbReference>
<dbReference type="Gene3D" id="2.60.120.380">
    <property type="match status" value="2"/>
</dbReference>
<dbReference type="Gene3D" id="3.90.70.10">
    <property type="entry name" value="Cysteine proteinases"/>
    <property type="match status" value="1"/>
</dbReference>
<dbReference type="PRINTS" id="PR00704">
    <property type="entry name" value="CALPAIN"/>
</dbReference>
<dbReference type="SUPFAM" id="SSF116846">
    <property type="entry name" value="MIT domain"/>
    <property type="match status" value="2"/>
</dbReference>
<dbReference type="InterPro" id="IPR051297">
    <property type="entry name" value="PalB/RIM13"/>
</dbReference>
<dbReference type="SUPFAM" id="SSF49758">
    <property type="entry name" value="Calpain large subunit, middle domain (domain III)"/>
    <property type="match status" value="2"/>
</dbReference>
<dbReference type="Pfam" id="PF01067">
    <property type="entry name" value="Calpain_III"/>
    <property type="match status" value="1"/>
</dbReference>
<dbReference type="CDD" id="cd00044">
    <property type="entry name" value="CysPc"/>
    <property type="match status" value="1"/>
</dbReference>
<feature type="region of interest" description="Disordered" evidence="7">
    <location>
        <begin position="165"/>
        <end position="184"/>
    </location>
</feature>
<proteinExistence type="inferred from homology"/>
<feature type="active site" evidence="5 6">
    <location>
        <position position="312"/>
    </location>
</feature>
<dbReference type="InterPro" id="IPR022684">
    <property type="entry name" value="Calpain_cysteine_protease"/>
</dbReference>
<dbReference type="PANTHER" id="PTHR46143:SF1">
    <property type="entry name" value="CALPAIN-7"/>
    <property type="match status" value="1"/>
</dbReference>
<evidence type="ECO:0000256" key="7">
    <source>
        <dbReference type="SAM" id="MobiDB-lite"/>
    </source>
</evidence>
<reference evidence="9 10" key="1">
    <citation type="journal article" date="2014" name="Nat. Commun.">
        <title>Molecular traces of alternative social organization in a termite genome.</title>
        <authorList>
            <person name="Terrapon N."/>
            <person name="Li C."/>
            <person name="Robertson H.M."/>
            <person name="Ji L."/>
            <person name="Meng X."/>
            <person name="Booth W."/>
            <person name="Chen Z."/>
            <person name="Childers C.P."/>
            <person name="Glastad K.M."/>
            <person name="Gokhale K."/>
            <person name="Gowin J."/>
            <person name="Gronenberg W."/>
            <person name="Hermansen R.A."/>
            <person name="Hu H."/>
            <person name="Hunt B.G."/>
            <person name="Huylmans A.K."/>
            <person name="Khalil S.M."/>
            <person name="Mitchell R.D."/>
            <person name="Munoz-Torres M.C."/>
            <person name="Mustard J.A."/>
            <person name="Pan H."/>
            <person name="Reese J.T."/>
            <person name="Scharf M.E."/>
            <person name="Sun F."/>
            <person name="Vogel H."/>
            <person name="Xiao J."/>
            <person name="Yang W."/>
            <person name="Yang Z."/>
            <person name="Yang Z."/>
            <person name="Zhou J."/>
            <person name="Zhu J."/>
            <person name="Brent C.S."/>
            <person name="Elsik C.G."/>
            <person name="Goodisman M.A."/>
            <person name="Liberles D.A."/>
            <person name="Roe R.M."/>
            <person name="Vargo E.L."/>
            <person name="Vilcinskas A."/>
            <person name="Wang J."/>
            <person name="Bornberg-Bauer E."/>
            <person name="Korb J."/>
            <person name="Zhang G."/>
            <person name="Liebig J."/>
        </authorList>
    </citation>
    <scope>NUCLEOTIDE SEQUENCE [LARGE SCALE GENOMIC DNA]</scope>
    <source>
        <tissue evidence="9">Whole organism</tissue>
    </source>
</reference>
<dbReference type="AlphaFoldDB" id="A0A067QUQ1"/>
<protein>
    <submittedName>
        <fullName evidence="9">Calpain-7</fullName>
    </submittedName>
</protein>
<name>A0A067QUQ1_ZOONE</name>
<evidence type="ECO:0000256" key="3">
    <source>
        <dbReference type="ARBA" id="ARBA00022801"/>
    </source>
</evidence>
<dbReference type="InParanoid" id="A0A067QUQ1"/>
<dbReference type="STRING" id="136037.A0A067QUQ1"/>
<evidence type="ECO:0000256" key="5">
    <source>
        <dbReference type="PIRSR" id="PIRSR622684-1"/>
    </source>
</evidence>
<evidence type="ECO:0000256" key="2">
    <source>
        <dbReference type="ARBA" id="ARBA00022670"/>
    </source>
</evidence>
<dbReference type="GO" id="GO:0004198">
    <property type="term" value="F:calcium-dependent cysteine-type endopeptidase activity"/>
    <property type="evidence" value="ECO:0007669"/>
    <property type="project" value="InterPro"/>
</dbReference>
<dbReference type="GO" id="GO:0006508">
    <property type="term" value="P:proteolysis"/>
    <property type="evidence" value="ECO:0007669"/>
    <property type="project" value="UniProtKB-KW"/>
</dbReference>
<dbReference type="InterPro" id="IPR022682">
    <property type="entry name" value="Calpain_domain_III"/>
</dbReference>
<dbReference type="PANTHER" id="PTHR46143">
    <property type="entry name" value="CALPAIN-7"/>
    <property type="match status" value="1"/>
</dbReference>
<evidence type="ECO:0000256" key="1">
    <source>
        <dbReference type="ARBA" id="ARBA00007623"/>
    </source>
</evidence>
<organism evidence="9 10">
    <name type="scientific">Zootermopsis nevadensis</name>
    <name type="common">Dampwood termite</name>
    <dbReference type="NCBI Taxonomy" id="136037"/>
    <lineage>
        <taxon>Eukaryota</taxon>
        <taxon>Metazoa</taxon>
        <taxon>Ecdysozoa</taxon>
        <taxon>Arthropoda</taxon>
        <taxon>Hexapoda</taxon>
        <taxon>Insecta</taxon>
        <taxon>Pterygota</taxon>
        <taxon>Neoptera</taxon>
        <taxon>Polyneoptera</taxon>
        <taxon>Dictyoptera</taxon>
        <taxon>Blattodea</taxon>
        <taxon>Blattoidea</taxon>
        <taxon>Termitoidae</taxon>
        <taxon>Termopsidae</taxon>
        <taxon>Zootermopsis</taxon>
    </lineage>
</organism>
<comment type="similarity">
    <text evidence="1">Belongs to the peptidase C2 family.</text>
</comment>
<dbReference type="SMART" id="SM00720">
    <property type="entry name" value="calpain_III"/>
    <property type="match status" value="1"/>
</dbReference>
<keyword evidence="3 6" id="KW-0378">Hydrolase</keyword>
<keyword evidence="10" id="KW-1185">Reference proteome</keyword>
<keyword evidence="4 6" id="KW-0788">Thiol protease</keyword>
<evidence type="ECO:0000259" key="8">
    <source>
        <dbReference type="PROSITE" id="PS50203"/>
    </source>
</evidence>
<dbReference type="eggNOG" id="KOG0045">
    <property type="taxonomic scope" value="Eukaryota"/>
</dbReference>
<dbReference type="InterPro" id="IPR036181">
    <property type="entry name" value="MIT_dom_sf"/>
</dbReference>
<feature type="active site" evidence="5 6">
    <location>
        <position position="480"/>
    </location>
</feature>
<dbReference type="EMBL" id="KK853387">
    <property type="protein sequence ID" value="KDR07957.1"/>
    <property type="molecule type" value="Genomic_DNA"/>
</dbReference>
<dbReference type="InterPro" id="IPR038765">
    <property type="entry name" value="Papain-like_cys_pep_sf"/>
</dbReference>
<dbReference type="Proteomes" id="UP000027135">
    <property type="component" value="Unassembled WGS sequence"/>
</dbReference>
<dbReference type="SUPFAM" id="SSF54001">
    <property type="entry name" value="Cysteine proteinases"/>
    <property type="match status" value="1"/>
</dbReference>
<gene>
    <name evidence="9" type="ORF">L798_01611</name>
</gene>
<accession>A0A067QUQ1</accession>
<dbReference type="Gene3D" id="1.20.58.80">
    <property type="entry name" value="Phosphotransferase system, lactose/cellobiose-type IIA subunit"/>
    <property type="match status" value="2"/>
</dbReference>
<sequence length="837" mass="94679">MSWNVQGIVEDALVSSTRAIQFDRDGQYEVAAFYYREAARFLELAVSSTADDGNKESWTNKAAEYKMRAQALDQLRLNQQAAEQPMVQSESQKQLQQCHFLFNQALDADEAGNKDEAVQLYTQAVELGISAMSSASDPELQNKLNFLARRALERAEELKGIMPQCEEKPSSHASVRPKLCPVPEHTTSNVTVRATAAANRGAVKPQLHRGSSAHLKVAGGQETYTEEEKRVLLQTSHINQKEYVPFMSVDLGERFQYSLPFTDRDGHLALSPKQRRDFARWARPDEICPEPKMVVGQHVDCFSIKQTVVSDCSFVASLAVSALYERRFGRRLVTSIIYPRNSKKEPIYNPFGKYMVKLHINGIPRKVIIDDHLPVGKHGELLCSYSTNRGELWISLLEKAYMKVMGGYDFPGSNSNIDLHALTGWIPERMAIRASESDFNADALFDKLLSRLHKGDVLVTVATGEMNEAEADRSGLVPTHAYAVLDVRKIKGVRLLQLKNPWSHVRWRGNYSELDTKHWTPELRQTLNFEPNSAAMFDNGVFWIDYDSILRFYDVFYLNWNPGLFSYTYCIHQSWSAGTGPIKDAYNIGENPQFRMEVQPGASGAVWILLTRHIKQIEDFKENREYITVLVYKNDGRRVYYPYDPAPFIDGVRINSPHYLCKLVLNENSAHHYTLVISQYEKTNTIFYTLRAYATCPFTLAKIGSPYKHTQKVSDGQWKGVTAGGCGNHPTHLNNPRYQIKLESSHNNNQILLDLRGPKSYQIGLEVICVVASDQNAPGIFKKKHSGPFRSGFVVMDLEDVPAGTYDIIPSTFMPNQEGPFILTVKASCQFSLARLQ</sequence>
<dbReference type="SMART" id="SM00745">
    <property type="entry name" value="MIT"/>
    <property type="match status" value="2"/>
</dbReference>
<dbReference type="Pfam" id="PF04212">
    <property type="entry name" value="MIT"/>
    <property type="match status" value="2"/>
</dbReference>
<dbReference type="Pfam" id="PF00648">
    <property type="entry name" value="Peptidase_C2"/>
    <property type="match status" value="1"/>
</dbReference>
<dbReference type="OMA" id="GDYRRGC"/>